<sequence length="393" mass="42322">MKILFFVSSMHAGGAERVAATLCSAWARQGHQVTLAPTYTGKGTLFYELDPKVNVQWVADRMGAAARTPLAPAVKLWVLRRMVRDLQPDVVVSFLTNVNVMVLLATLGMAVPVIVCERSNPGVSTSASSNLQRLRRRLYPYAAMVTVQAEASVEPMKRMAPAVRRLAVVPNPLPPDLPLARGSTAVPAGGHGAGQAGDDTPSVPAPPAAVGRRRLVAMGRLVPLKGYGRLIDVFARLAPHFPQWDLVIWGEGPQRDALERQAAACGLQQRVQLPGRTATPWSELLAADLFVLTSEVEGFPNALIEAMALGLPCVSVDCPSGPAEITRKGQDALLVPLNDEAALENALAALMRDAGLRERLGKQGARSVRERYGLEQVLARWDTLFREAGVRMS</sequence>
<evidence type="ECO:0000313" key="7">
    <source>
        <dbReference type="Proteomes" id="UP001232156"/>
    </source>
</evidence>
<dbReference type="PANTHER" id="PTHR12526:SF510">
    <property type="entry name" value="D-INOSITOL 3-PHOSPHATE GLYCOSYLTRANSFERASE"/>
    <property type="match status" value="1"/>
</dbReference>
<dbReference type="InterPro" id="IPR001296">
    <property type="entry name" value="Glyco_trans_1"/>
</dbReference>
<dbReference type="SUPFAM" id="SSF53756">
    <property type="entry name" value="UDP-Glycosyltransferase/glycogen phosphorylase"/>
    <property type="match status" value="1"/>
</dbReference>
<evidence type="ECO:0000259" key="4">
    <source>
        <dbReference type="Pfam" id="PF00534"/>
    </source>
</evidence>
<dbReference type="CDD" id="cd03820">
    <property type="entry name" value="GT4_AmsD-like"/>
    <property type="match status" value="1"/>
</dbReference>
<keyword evidence="7" id="KW-1185">Reference proteome</keyword>
<dbReference type="Proteomes" id="UP001232156">
    <property type="component" value="Unassembled WGS sequence"/>
</dbReference>
<evidence type="ECO:0000259" key="5">
    <source>
        <dbReference type="Pfam" id="PF13579"/>
    </source>
</evidence>
<organism evidence="6 7">
    <name type="scientific">Yanghanlia caeni</name>
    <dbReference type="NCBI Taxonomy" id="3064283"/>
    <lineage>
        <taxon>Bacteria</taxon>
        <taxon>Pseudomonadati</taxon>
        <taxon>Pseudomonadota</taxon>
        <taxon>Betaproteobacteria</taxon>
        <taxon>Burkholderiales</taxon>
        <taxon>Alcaligenaceae</taxon>
        <taxon>Yanghanlia</taxon>
    </lineage>
</organism>
<evidence type="ECO:0000256" key="1">
    <source>
        <dbReference type="ARBA" id="ARBA00022676"/>
    </source>
</evidence>
<feature type="domain" description="Glycosyltransferase subfamily 4-like N-terminal" evidence="5">
    <location>
        <begin position="13"/>
        <end position="171"/>
    </location>
</feature>
<dbReference type="EMBL" id="JAUZQE010000002">
    <property type="protein sequence ID" value="MDR4124593.1"/>
    <property type="molecule type" value="Genomic_DNA"/>
</dbReference>
<dbReference type="Pfam" id="PF13579">
    <property type="entry name" value="Glyco_trans_4_4"/>
    <property type="match status" value="1"/>
</dbReference>
<dbReference type="RefSeq" id="WP_347286232.1">
    <property type="nucleotide sequence ID" value="NZ_JAUZQE010000002.1"/>
</dbReference>
<protein>
    <submittedName>
        <fullName evidence="6">Glycosyltransferase family 4 protein</fullName>
        <ecNumber evidence="6">2.4.-.-</ecNumber>
    </submittedName>
</protein>
<reference evidence="6 7" key="1">
    <citation type="submission" date="2023-08" db="EMBL/GenBank/DDBJ databases">
        <title>Alcaligenaceae gen. nov., a novel taxon isolated from the sludge of Yixing Pesticide Factory.</title>
        <authorList>
            <person name="Ruan L."/>
        </authorList>
    </citation>
    <scope>NUCLEOTIDE SEQUENCE [LARGE SCALE GENOMIC DNA]</scope>
    <source>
        <strain evidence="6 7">LG-2</strain>
    </source>
</reference>
<keyword evidence="1 6" id="KW-0328">Glycosyltransferase</keyword>
<feature type="domain" description="Glycosyl transferase family 1" evidence="4">
    <location>
        <begin position="211"/>
        <end position="365"/>
    </location>
</feature>
<dbReference type="Gene3D" id="3.40.50.2000">
    <property type="entry name" value="Glycogen Phosphorylase B"/>
    <property type="match status" value="2"/>
</dbReference>
<accession>A0ABU1D2E1</accession>
<dbReference type="InterPro" id="IPR028098">
    <property type="entry name" value="Glyco_trans_4-like_N"/>
</dbReference>
<dbReference type="PANTHER" id="PTHR12526">
    <property type="entry name" value="GLYCOSYLTRANSFERASE"/>
    <property type="match status" value="1"/>
</dbReference>
<evidence type="ECO:0000256" key="3">
    <source>
        <dbReference type="SAM" id="MobiDB-lite"/>
    </source>
</evidence>
<proteinExistence type="predicted"/>
<dbReference type="Pfam" id="PF00534">
    <property type="entry name" value="Glycos_transf_1"/>
    <property type="match status" value="1"/>
</dbReference>
<evidence type="ECO:0000256" key="2">
    <source>
        <dbReference type="ARBA" id="ARBA00022679"/>
    </source>
</evidence>
<comment type="caution">
    <text evidence="6">The sequence shown here is derived from an EMBL/GenBank/DDBJ whole genome shotgun (WGS) entry which is preliminary data.</text>
</comment>
<dbReference type="EC" id="2.4.-.-" evidence="6"/>
<dbReference type="GO" id="GO:0016757">
    <property type="term" value="F:glycosyltransferase activity"/>
    <property type="evidence" value="ECO:0007669"/>
    <property type="project" value="UniProtKB-KW"/>
</dbReference>
<gene>
    <name evidence="6" type="ORF">Q8947_01155</name>
</gene>
<evidence type="ECO:0000313" key="6">
    <source>
        <dbReference type="EMBL" id="MDR4124593.1"/>
    </source>
</evidence>
<name>A0ABU1D2E1_9BURK</name>
<keyword evidence="2 6" id="KW-0808">Transferase</keyword>
<feature type="region of interest" description="Disordered" evidence="3">
    <location>
        <begin position="180"/>
        <end position="207"/>
    </location>
</feature>